<keyword evidence="5 7" id="KW-1133">Transmembrane helix</keyword>
<reference evidence="9" key="1">
    <citation type="submission" date="2020-10" db="EMBL/GenBank/DDBJ databases">
        <authorList>
            <person name="Gilroy R."/>
        </authorList>
    </citation>
    <scope>NUCLEOTIDE SEQUENCE</scope>
    <source>
        <strain evidence="9">ChiHcec3-6078</strain>
    </source>
</reference>
<feature type="transmembrane region" description="Helical" evidence="7">
    <location>
        <begin position="234"/>
        <end position="254"/>
    </location>
</feature>
<name>A0A9D1L5P9_9FIRM</name>
<comment type="caution">
    <text evidence="9">The sequence shown here is derived from an EMBL/GenBank/DDBJ whole genome shotgun (WGS) entry which is preliminary data.</text>
</comment>
<feature type="transmembrane region" description="Helical" evidence="7">
    <location>
        <begin position="275"/>
        <end position="299"/>
    </location>
</feature>
<dbReference type="InterPro" id="IPR036259">
    <property type="entry name" value="MFS_trans_sf"/>
</dbReference>
<feature type="transmembrane region" description="Helical" evidence="7">
    <location>
        <begin position="209"/>
        <end position="228"/>
    </location>
</feature>
<feature type="transmembrane region" description="Helical" evidence="7">
    <location>
        <begin position="364"/>
        <end position="381"/>
    </location>
</feature>
<evidence type="ECO:0000256" key="2">
    <source>
        <dbReference type="ARBA" id="ARBA00022448"/>
    </source>
</evidence>
<feature type="transmembrane region" description="Helical" evidence="7">
    <location>
        <begin position="148"/>
        <end position="169"/>
    </location>
</feature>
<keyword evidence="4 7" id="KW-0812">Transmembrane</keyword>
<keyword evidence="3" id="KW-1003">Cell membrane</keyword>
<dbReference type="GO" id="GO:0005886">
    <property type="term" value="C:plasma membrane"/>
    <property type="evidence" value="ECO:0007669"/>
    <property type="project" value="UniProtKB-SubCell"/>
</dbReference>
<dbReference type="Gene3D" id="1.20.1250.20">
    <property type="entry name" value="MFS general substrate transporter like domains"/>
    <property type="match status" value="1"/>
</dbReference>
<feature type="domain" description="Major facilitator superfamily (MFS) profile" evidence="8">
    <location>
        <begin position="23"/>
        <end position="471"/>
    </location>
</feature>
<reference evidence="9" key="2">
    <citation type="journal article" date="2021" name="PeerJ">
        <title>Extensive microbial diversity within the chicken gut microbiome revealed by metagenomics and culture.</title>
        <authorList>
            <person name="Gilroy R."/>
            <person name="Ravi A."/>
            <person name="Getino M."/>
            <person name="Pursley I."/>
            <person name="Horton D.L."/>
            <person name="Alikhan N.F."/>
            <person name="Baker D."/>
            <person name="Gharbi K."/>
            <person name="Hall N."/>
            <person name="Watson M."/>
            <person name="Adriaenssens E.M."/>
            <person name="Foster-Nyarko E."/>
            <person name="Jarju S."/>
            <person name="Secka A."/>
            <person name="Antonio M."/>
            <person name="Oren A."/>
            <person name="Chaudhuri R.R."/>
            <person name="La Ragione R."/>
            <person name="Hildebrand F."/>
            <person name="Pallen M.J."/>
        </authorList>
    </citation>
    <scope>NUCLEOTIDE SEQUENCE</scope>
    <source>
        <strain evidence="9">ChiHcec3-6078</strain>
    </source>
</reference>
<evidence type="ECO:0000313" key="9">
    <source>
        <dbReference type="EMBL" id="HIU24921.1"/>
    </source>
</evidence>
<dbReference type="CDD" id="cd17321">
    <property type="entry name" value="MFS_MMR_MDR_like"/>
    <property type="match status" value="1"/>
</dbReference>
<dbReference type="SUPFAM" id="SSF103473">
    <property type="entry name" value="MFS general substrate transporter"/>
    <property type="match status" value="1"/>
</dbReference>
<dbReference type="Gene3D" id="1.20.1720.10">
    <property type="entry name" value="Multidrug resistance protein D"/>
    <property type="match status" value="1"/>
</dbReference>
<feature type="transmembrane region" description="Helical" evidence="7">
    <location>
        <begin position="57"/>
        <end position="77"/>
    </location>
</feature>
<dbReference type="EMBL" id="DVMP01000005">
    <property type="protein sequence ID" value="HIU24921.1"/>
    <property type="molecule type" value="Genomic_DNA"/>
</dbReference>
<accession>A0A9D1L5P9</accession>
<evidence type="ECO:0000259" key="8">
    <source>
        <dbReference type="PROSITE" id="PS50850"/>
    </source>
</evidence>
<organism evidence="9 10">
    <name type="scientific">Candidatus Allocopromorpha excrementigallinarum</name>
    <dbReference type="NCBI Taxonomy" id="2840742"/>
    <lineage>
        <taxon>Bacteria</taxon>
        <taxon>Bacillati</taxon>
        <taxon>Bacillota</taxon>
        <taxon>Clostridia</taxon>
        <taxon>Eubacteriales</taxon>
        <taxon>Eubacteriaceae</taxon>
        <taxon>Eubacteriaceae incertae sedis</taxon>
        <taxon>Candidatus Allocopromorpha</taxon>
    </lineage>
</organism>
<evidence type="ECO:0000256" key="7">
    <source>
        <dbReference type="SAM" id="Phobius"/>
    </source>
</evidence>
<sequence>MVYNINMDQENTDKLQAKKGRITIFTVVITAFITTFTGSALNLSIPNIGEEMGASAGFVGWLITGYTLAVAAFSVPMGRLADITCRKRVLVWGIIIFEASCLAAVFSVSMEMLLAVRILQGIGASMIFSTNTAVLISAFPEKLRGKVLGYSLASTYVGLSAGPVVGGFLNHNLGWRSIFVFTGILGIGALIAAAAGLRAEKSPNGKKSMDIRGCGLYCAFIVLLMYGLSEAGKGSWTIAAALAGAVLGVVFVIYEMRTEDPAVNVRLFAENRGYGFSNLAALMNYGATFAISYLISIYLQVVMGYSSQTAGLIMIFQPLIMAFLSPAAGRLSDRLSPFRLSSAGMGLCALGTCGFIFIGEDTGLWLIIGSLAVTGLGFALFSSPNTNAVMSCVDKENYGVASSVLATMRSIGHTMSMVIVTVIVTGFADDTQLSEVPAGILVKIINISFTVFAAICAAGVFISLMRKNDSKRRSNESI</sequence>
<dbReference type="Proteomes" id="UP000824090">
    <property type="component" value="Unassembled WGS sequence"/>
</dbReference>
<dbReference type="GO" id="GO:0022857">
    <property type="term" value="F:transmembrane transporter activity"/>
    <property type="evidence" value="ECO:0007669"/>
    <property type="project" value="InterPro"/>
</dbReference>
<proteinExistence type="predicted"/>
<feature type="transmembrane region" description="Helical" evidence="7">
    <location>
        <begin position="340"/>
        <end position="358"/>
    </location>
</feature>
<keyword evidence="6 7" id="KW-0472">Membrane</keyword>
<comment type="subcellular location">
    <subcellularLocation>
        <location evidence="1">Cell membrane</location>
        <topology evidence="1">Multi-pass membrane protein</topology>
    </subcellularLocation>
</comment>
<feature type="transmembrane region" description="Helical" evidence="7">
    <location>
        <begin position="22"/>
        <end position="45"/>
    </location>
</feature>
<dbReference type="PANTHER" id="PTHR42718:SF46">
    <property type="entry name" value="BLR6921 PROTEIN"/>
    <property type="match status" value="1"/>
</dbReference>
<evidence type="ECO:0000256" key="4">
    <source>
        <dbReference type="ARBA" id="ARBA00022692"/>
    </source>
</evidence>
<dbReference type="PANTHER" id="PTHR42718">
    <property type="entry name" value="MAJOR FACILITATOR SUPERFAMILY MULTIDRUG TRANSPORTER MFSC"/>
    <property type="match status" value="1"/>
</dbReference>
<evidence type="ECO:0000256" key="3">
    <source>
        <dbReference type="ARBA" id="ARBA00022475"/>
    </source>
</evidence>
<dbReference type="PRINTS" id="PR01036">
    <property type="entry name" value="TCRTETB"/>
</dbReference>
<feature type="transmembrane region" description="Helical" evidence="7">
    <location>
        <begin position="89"/>
        <end position="108"/>
    </location>
</feature>
<feature type="transmembrane region" description="Helical" evidence="7">
    <location>
        <begin position="114"/>
        <end position="136"/>
    </location>
</feature>
<dbReference type="Pfam" id="PF07690">
    <property type="entry name" value="MFS_1"/>
    <property type="match status" value="1"/>
</dbReference>
<feature type="transmembrane region" description="Helical" evidence="7">
    <location>
        <begin position="305"/>
        <end position="328"/>
    </location>
</feature>
<dbReference type="InterPro" id="IPR011701">
    <property type="entry name" value="MFS"/>
</dbReference>
<evidence type="ECO:0000256" key="5">
    <source>
        <dbReference type="ARBA" id="ARBA00022989"/>
    </source>
</evidence>
<dbReference type="AlphaFoldDB" id="A0A9D1L5P9"/>
<protein>
    <submittedName>
        <fullName evidence="9">MFS transporter</fullName>
    </submittedName>
</protein>
<evidence type="ECO:0000256" key="1">
    <source>
        <dbReference type="ARBA" id="ARBA00004651"/>
    </source>
</evidence>
<feature type="transmembrane region" description="Helical" evidence="7">
    <location>
        <begin position="175"/>
        <end position="197"/>
    </location>
</feature>
<evidence type="ECO:0000313" key="10">
    <source>
        <dbReference type="Proteomes" id="UP000824090"/>
    </source>
</evidence>
<dbReference type="InterPro" id="IPR020846">
    <property type="entry name" value="MFS_dom"/>
</dbReference>
<keyword evidence="2" id="KW-0813">Transport</keyword>
<feature type="transmembrane region" description="Helical" evidence="7">
    <location>
        <begin position="440"/>
        <end position="464"/>
    </location>
</feature>
<feature type="transmembrane region" description="Helical" evidence="7">
    <location>
        <begin position="411"/>
        <end position="428"/>
    </location>
</feature>
<evidence type="ECO:0000256" key="6">
    <source>
        <dbReference type="ARBA" id="ARBA00023136"/>
    </source>
</evidence>
<gene>
    <name evidence="9" type="ORF">IAC50_00290</name>
</gene>
<dbReference type="PROSITE" id="PS50850">
    <property type="entry name" value="MFS"/>
    <property type="match status" value="1"/>
</dbReference>